<organism evidence="2 3">
    <name type="scientific">Cannabis sativa</name>
    <name type="common">Hemp</name>
    <name type="synonym">Marijuana</name>
    <dbReference type="NCBI Taxonomy" id="3483"/>
    <lineage>
        <taxon>Eukaryota</taxon>
        <taxon>Viridiplantae</taxon>
        <taxon>Streptophyta</taxon>
        <taxon>Embryophyta</taxon>
        <taxon>Tracheophyta</taxon>
        <taxon>Spermatophyta</taxon>
        <taxon>Magnoliopsida</taxon>
        <taxon>eudicotyledons</taxon>
        <taxon>Gunneridae</taxon>
        <taxon>Pentapetalae</taxon>
        <taxon>rosids</taxon>
        <taxon>fabids</taxon>
        <taxon>Rosales</taxon>
        <taxon>Cannabaceae</taxon>
        <taxon>Cannabis</taxon>
    </lineage>
</organism>
<sequence length="230" mass="25521">MQTCWWLCAGQSGMLGMIKFGKIRLIMGIEGIVASATNYLNQWRVAQNSNNELLFTGFILGDGAEQWSAPSVHSINVNVDAAVFNDSSAYGVGFVARDSSGFFVEGGTELFHHTISPVVANEIGVWEALSWIKDHSWLHVTLEMDCLSVVQVVRSFMVMISLFGKVVSDCRILLSTLRNVSFHFVKRSVNVAAHSFARASISHLDRLFNLNTVPVELLPNLVTKNFRLIK</sequence>
<dbReference type="AlphaFoldDB" id="A0A803Q876"/>
<evidence type="ECO:0000313" key="2">
    <source>
        <dbReference type="EnsemblPlants" id="cds.evm.model.08.1289"/>
    </source>
</evidence>
<dbReference type="EMBL" id="UZAU01000706">
    <property type="status" value="NOT_ANNOTATED_CDS"/>
    <property type="molecule type" value="Genomic_DNA"/>
</dbReference>
<reference evidence="2" key="2">
    <citation type="submission" date="2021-03" db="UniProtKB">
        <authorList>
            <consortium name="EnsemblPlants"/>
        </authorList>
    </citation>
    <scope>IDENTIFICATION</scope>
</reference>
<dbReference type="PANTHER" id="PTHR47074">
    <property type="entry name" value="BNAC02G40300D PROTEIN"/>
    <property type="match status" value="1"/>
</dbReference>
<dbReference type="Gramene" id="evm.model.08.1289">
    <property type="protein sequence ID" value="cds.evm.model.08.1289"/>
    <property type="gene ID" value="evm.TU.08.1289"/>
</dbReference>
<dbReference type="EnsemblPlants" id="evm.model.08.1289">
    <property type="protein sequence ID" value="cds.evm.model.08.1289"/>
    <property type="gene ID" value="evm.TU.08.1289"/>
</dbReference>
<dbReference type="OMA" id="FHHTISP"/>
<dbReference type="InterPro" id="IPR052929">
    <property type="entry name" value="RNase_H-like_EbsB-rel"/>
</dbReference>
<dbReference type="GO" id="GO:0003676">
    <property type="term" value="F:nucleic acid binding"/>
    <property type="evidence" value="ECO:0007669"/>
    <property type="project" value="InterPro"/>
</dbReference>
<feature type="domain" description="RNase H type-1" evidence="1">
    <location>
        <begin position="78"/>
        <end position="199"/>
    </location>
</feature>
<dbReference type="PANTHER" id="PTHR47074:SF11">
    <property type="entry name" value="REVERSE TRANSCRIPTASE-LIKE PROTEIN"/>
    <property type="match status" value="1"/>
</dbReference>
<dbReference type="SUPFAM" id="SSF53098">
    <property type="entry name" value="Ribonuclease H-like"/>
    <property type="match status" value="1"/>
</dbReference>
<name>A0A803Q876_CANSA</name>
<dbReference type="Pfam" id="PF13456">
    <property type="entry name" value="RVT_3"/>
    <property type="match status" value="1"/>
</dbReference>
<dbReference type="InterPro" id="IPR044730">
    <property type="entry name" value="RNase_H-like_dom_plant"/>
</dbReference>
<dbReference type="InterPro" id="IPR002156">
    <property type="entry name" value="RNaseH_domain"/>
</dbReference>
<dbReference type="Proteomes" id="UP000596661">
    <property type="component" value="Chromosome 8"/>
</dbReference>
<evidence type="ECO:0000259" key="1">
    <source>
        <dbReference type="Pfam" id="PF13456"/>
    </source>
</evidence>
<dbReference type="InterPro" id="IPR036397">
    <property type="entry name" value="RNaseH_sf"/>
</dbReference>
<reference evidence="2" key="1">
    <citation type="submission" date="2018-11" db="EMBL/GenBank/DDBJ databases">
        <authorList>
            <person name="Grassa J C."/>
        </authorList>
    </citation>
    <scope>NUCLEOTIDE SEQUENCE [LARGE SCALE GENOMIC DNA]</scope>
</reference>
<dbReference type="InterPro" id="IPR012337">
    <property type="entry name" value="RNaseH-like_sf"/>
</dbReference>
<dbReference type="Gene3D" id="3.30.420.10">
    <property type="entry name" value="Ribonuclease H-like superfamily/Ribonuclease H"/>
    <property type="match status" value="1"/>
</dbReference>
<evidence type="ECO:0000313" key="3">
    <source>
        <dbReference type="Proteomes" id="UP000596661"/>
    </source>
</evidence>
<dbReference type="CDD" id="cd06222">
    <property type="entry name" value="RNase_H_like"/>
    <property type="match status" value="1"/>
</dbReference>
<keyword evidence="3" id="KW-1185">Reference proteome</keyword>
<protein>
    <recommendedName>
        <fullName evidence="1">RNase H type-1 domain-containing protein</fullName>
    </recommendedName>
</protein>
<dbReference type="GO" id="GO:0004523">
    <property type="term" value="F:RNA-DNA hybrid ribonuclease activity"/>
    <property type="evidence" value="ECO:0007669"/>
    <property type="project" value="InterPro"/>
</dbReference>
<proteinExistence type="predicted"/>
<accession>A0A803Q876</accession>